<evidence type="ECO:0000256" key="1">
    <source>
        <dbReference type="ARBA" id="ARBA00022723"/>
    </source>
</evidence>
<evidence type="ECO:0000313" key="3">
    <source>
        <dbReference type="EMBL" id="TKV67798.1"/>
    </source>
</evidence>
<evidence type="ECO:0000259" key="2">
    <source>
        <dbReference type="Pfam" id="PF01557"/>
    </source>
</evidence>
<organism evidence="3 4">
    <name type="scientific">Marinobacter panjinensis</name>
    <dbReference type="NCBI Taxonomy" id="2576384"/>
    <lineage>
        <taxon>Bacteria</taxon>
        <taxon>Pseudomonadati</taxon>
        <taxon>Pseudomonadota</taxon>
        <taxon>Gammaproteobacteria</taxon>
        <taxon>Pseudomonadales</taxon>
        <taxon>Marinobacteraceae</taxon>
        <taxon>Marinobacter</taxon>
    </lineage>
</organism>
<reference evidence="3 4" key="1">
    <citation type="submission" date="2019-05" db="EMBL/GenBank/DDBJ databases">
        <title>Marinobacter panjinensis sp. nov., a moderately halophilic bacterium isolated from sea tidal flat environment.</title>
        <authorList>
            <person name="Yang W."/>
            <person name="An M."/>
            <person name="He W."/>
            <person name="Luo X."/>
            <person name="Zhu L."/>
            <person name="Chen G."/>
            <person name="Zhang Y."/>
            <person name="Wang Y."/>
        </authorList>
    </citation>
    <scope>NUCLEOTIDE SEQUENCE [LARGE SCALE GENOMIC DNA]</scope>
    <source>
        <strain evidence="3 4">PJ-16</strain>
    </source>
</reference>
<keyword evidence="3" id="KW-0378">Hydrolase</keyword>
<dbReference type="PANTHER" id="PTHR11820">
    <property type="entry name" value="ACYLPYRUVASE"/>
    <property type="match status" value="1"/>
</dbReference>
<keyword evidence="4" id="KW-1185">Reference proteome</keyword>
<gene>
    <name evidence="3" type="ORF">FDP08_06675</name>
</gene>
<keyword evidence="1" id="KW-0479">Metal-binding</keyword>
<dbReference type="Gene3D" id="3.90.850.10">
    <property type="entry name" value="Fumarylacetoacetase-like, C-terminal domain"/>
    <property type="match status" value="1"/>
</dbReference>
<dbReference type="SUPFAM" id="SSF56529">
    <property type="entry name" value="FAH"/>
    <property type="match status" value="1"/>
</dbReference>
<feature type="domain" description="Fumarylacetoacetase-like C-terminal" evidence="2">
    <location>
        <begin position="20"/>
        <end position="219"/>
    </location>
</feature>
<dbReference type="Pfam" id="PF01557">
    <property type="entry name" value="FAA_hydrolase"/>
    <property type="match status" value="1"/>
</dbReference>
<comment type="caution">
    <text evidence="3">The sequence shown here is derived from an EMBL/GenBank/DDBJ whole genome shotgun (WGS) entry which is preliminary data.</text>
</comment>
<dbReference type="NCBIfam" id="NF007967">
    <property type="entry name" value="PRK10691.1"/>
    <property type="match status" value="1"/>
</dbReference>
<dbReference type="PANTHER" id="PTHR11820:SF7">
    <property type="entry name" value="ACYLPYRUVASE FAHD1, MITOCHONDRIAL"/>
    <property type="match status" value="1"/>
</dbReference>
<proteinExistence type="predicted"/>
<dbReference type="EMBL" id="SZYH01000001">
    <property type="protein sequence ID" value="TKV67798.1"/>
    <property type="molecule type" value="Genomic_DNA"/>
</dbReference>
<dbReference type="GO" id="GO:0046872">
    <property type="term" value="F:metal ion binding"/>
    <property type="evidence" value="ECO:0007669"/>
    <property type="project" value="UniProtKB-KW"/>
</dbReference>
<dbReference type="OrthoDB" id="9805307at2"/>
<dbReference type="AlphaFoldDB" id="A0A4U6R4I3"/>
<accession>A0A4U6R4I3</accession>
<protein>
    <submittedName>
        <fullName evidence="3">Fumarylacetoacetate hydrolase family protein</fullName>
    </submittedName>
</protein>
<dbReference type="GO" id="GO:0018773">
    <property type="term" value="F:acetylpyruvate hydrolase activity"/>
    <property type="evidence" value="ECO:0007669"/>
    <property type="project" value="TreeGrafter"/>
</dbReference>
<dbReference type="InterPro" id="IPR011234">
    <property type="entry name" value="Fumarylacetoacetase-like_C"/>
</dbReference>
<dbReference type="Proteomes" id="UP000308488">
    <property type="component" value="Unassembled WGS sequence"/>
</dbReference>
<sequence length="220" mass="24383">MPDYQHHWKDGTPVHLPLGKIVCIGRNYAEHARELNNPVPDEPLLFIKPATSAVHITRPLDFPRDRGEVHFEAELAVLIGRPLTNASASEAEGAILGYGLALDLTLRDLQSRLKEKGQPWERAKAFDGACPLSPFVSIDRLRRDHLTFTLDINRERQQTGDTRDMLNPIVPLIAHMSSQFTLMPGDVVLTGTPKGVGPLESGQILSLELEDALFVETTVL</sequence>
<dbReference type="InterPro" id="IPR036663">
    <property type="entry name" value="Fumarylacetoacetase_C_sf"/>
</dbReference>
<name>A0A4U6R4I3_9GAMM</name>
<dbReference type="RefSeq" id="WP_137435210.1">
    <property type="nucleotide sequence ID" value="NZ_JANRHC010000001.1"/>
</dbReference>
<evidence type="ECO:0000313" key="4">
    <source>
        <dbReference type="Proteomes" id="UP000308488"/>
    </source>
</evidence>